<feature type="transmembrane region" description="Helical" evidence="8">
    <location>
        <begin position="233"/>
        <end position="252"/>
    </location>
</feature>
<evidence type="ECO:0000256" key="5">
    <source>
        <dbReference type="ARBA" id="ARBA00022692"/>
    </source>
</evidence>
<feature type="transmembrane region" description="Helical" evidence="8">
    <location>
        <begin position="130"/>
        <end position="150"/>
    </location>
</feature>
<comment type="caution">
    <text evidence="9">The sequence shown here is derived from an EMBL/GenBank/DDBJ whole genome shotgun (WGS) entry which is preliminary data.</text>
</comment>
<feature type="transmembrane region" description="Helical" evidence="8">
    <location>
        <begin position="73"/>
        <end position="92"/>
    </location>
</feature>
<name>A0A0R2AFC3_9LACO</name>
<dbReference type="InterPro" id="IPR038770">
    <property type="entry name" value="Na+/solute_symporter_sf"/>
</dbReference>
<evidence type="ECO:0000256" key="1">
    <source>
        <dbReference type="ARBA" id="ARBA00004651"/>
    </source>
</evidence>
<dbReference type="Proteomes" id="UP000051008">
    <property type="component" value="Unassembled WGS sequence"/>
</dbReference>
<dbReference type="Gene3D" id="1.20.1530.20">
    <property type="match status" value="1"/>
</dbReference>
<dbReference type="RefSeq" id="WP_056975904.1">
    <property type="nucleotide sequence ID" value="NZ_AYYP01000010.1"/>
</dbReference>
<keyword evidence="6 8" id="KW-1133">Transmembrane helix</keyword>
<evidence type="ECO:0000256" key="6">
    <source>
        <dbReference type="ARBA" id="ARBA00022989"/>
    </source>
</evidence>
<evidence type="ECO:0000256" key="8">
    <source>
        <dbReference type="SAM" id="Phobius"/>
    </source>
</evidence>
<feature type="transmembrane region" description="Helical" evidence="8">
    <location>
        <begin position="170"/>
        <end position="189"/>
    </location>
</feature>
<dbReference type="Pfam" id="PF03547">
    <property type="entry name" value="Mem_trans"/>
    <property type="match status" value="1"/>
</dbReference>
<evidence type="ECO:0000256" key="2">
    <source>
        <dbReference type="ARBA" id="ARBA00010145"/>
    </source>
</evidence>
<keyword evidence="5 8" id="KW-0812">Transmembrane</keyword>
<feature type="transmembrane region" description="Helical" evidence="8">
    <location>
        <begin position="201"/>
        <end position="221"/>
    </location>
</feature>
<dbReference type="PATRIC" id="fig|1423718.3.peg.920"/>
<keyword evidence="10" id="KW-1185">Reference proteome</keyword>
<evidence type="ECO:0000313" key="10">
    <source>
        <dbReference type="Proteomes" id="UP000051008"/>
    </source>
</evidence>
<comment type="subcellular location">
    <subcellularLocation>
        <location evidence="1">Cell membrane</location>
        <topology evidence="1">Multi-pass membrane protein</topology>
    </subcellularLocation>
</comment>
<dbReference type="InterPro" id="IPR004776">
    <property type="entry name" value="Mem_transp_PIN-like"/>
</dbReference>
<keyword evidence="7 8" id="KW-0472">Membrane</keyword>
<dbReference type="AlphaFoldDB" id="A0A0R2AFC3"/>
<sequence length="316" mass="35243">MQVFYHSISGVLVILVMIIVGYVLTERKWFDGRSSGLIARLVTQVALPCYMLDTVTSKFTAHELLKMLPELKYPALSMTILMALAMAIARIFRVDKSRRGVFTSMFFNSNTVFIGLPINEALFGNQSIPYVLVYYMCNTTFFWTIGTYFIQRDGRGQKARLDLRQVIRKVFSPPLLGYILGVILVFLRVKIPTFIQSDLHYIGGLTIPLSMIFIGIAVSNAGLGRLTLHKDNLLILGGRFLVAPALMALLVMQAPMPLLMKQVFILQVAMPVMTNAPVVAKLYGADAEYAAVMVTETTLMTMVVVPILMVITQNLT</sequence>
<dbReference type="OrthoDB" id="9798064at2"/>
<reference evidence="9 10" key="1">
    <citation type="journal article" date="2015" name="Genome Announc.">
        <title>Expanding the biotechnology potential of lactobacilli through comparative genomics of 213 strains and associated genera.</title>
        <authorList>
            <person name="Sun Z."/>
            <person name="Harris H.M."/>
            <person name="McCann A."/>
            <person name="Guo C."/>
            <person name="Argimon S."/>
            <person name="Zhang W."/>
            <person name="Yang X."/>
            <person name="Jeffery I.B."/>
            <person name="Cooney J.C."/>
            <person name="Kagawa T.F."/>
            <person name="Liu W."/>
            <person name="Song Y."/>
            <person name="Salvetti E."/>
            <person name="Wrobel A."/>
            <person name="Rasinkangas P."/>
            <person name="Parkhill J."/>
            <person name="Rea M.C."/>
            <person name="O'Sullivan O."/>
            <person name="Ritari J."/>
            <person name="Douillard F.P."/>
            <person name="Paul Ross R."/>
            <person name="Yang R."/>
            <person name="Briner A.E."/>
            <person name="Felis G.E."/>
            <person name="de Vos W.M."/>
            <person name="Barrangou R."/>
            <person name="Klaenhammer T.R."/>
            <person name="Caufield P.W."/>
            <person name="Cui Y."/>
            <person name="Zhang H."/>
            <person name="O'Toole P.W."/>
        </authorList>
    </citation>
    <scope>NUCLEOTIDE SEQUENCE [LARGE SCALE GENOMIC DNA]</scope>
    <source>
        <strain evidence="9 10">DSM 20509</strain>
    </source>
</reference>
<keyword evidence="3" id="KW-0813">Transport</keyword>
<organism evidence="9 10">
    <name type="scientific">Ligilactobacillus agilis DSM 20509</name>
    <dbReference type="NCBI Taxonomy" id="1423718"/>
    <lineage>
        <taxon>Bacteria</taxon>
        <taxon>Bacillati</taxon>
        <taxon>Bacillota</taxon>
        <taxon>Bacilli</taxon>
        <taxon>Lactobacillales</taxon>
        <taxon>Lactobacillaceae</taxon>
        <taxon>Ligilactobacillus</taxon>
    </lineage>
</organism>
<dbReference type="GO" id="GO:0005886">
    <property type="term" value="C:plasma membrane"/>
    <property type="evidence" value="ECO:0007669"/>
    <property type="project" value="UniProtKB-SubCell"/>
</dbReference>
<dbReference type="PANTHER" id="PTHR36838">
    <property type="entry name" value="AUXIN EFFLUX CARRIER FAMILY PROTEIN"/>
    <property type="match status" value="1"/>
</dbReference>
<evidence type="ECO:0000256" key="4">
    <source>
        <dbReference type="ARBA" id="ARBA00022475"/>
    </source>
</evidence>
<evidence type="ECO:0000256" key="3">
    <source>
        <dbReference type="ARBA" id="ARBA00022448"/>
    </source>
</evidence>
<feature type="transmembrane region" description="Helical" evidence="8">
    <location>
        <begin position="290"/>
        <end position="311"/>
    </location>
</feature>
<accession>A0A0R2AFC3</accession>
<feature type="transmembrane region" description="Helical" evidence="8">
    <location>
        <begin position="99"/>
        <end position="118"/>
    </location>
</feature>
<evidence type="ECO:0000256" key="7">
    <source>
        <dbReference type="ARBA" id="ARBA00023136"/>
    </source>
</evidence>
<feature type="transmembrane region" description="Helical" evidence="8">
    <location>
        <begin position="6"/>
        <end position="25"/>
    </location>
</feature>
<dbReference type="PANTHER" id="PTHR36838:SF1">
    <property type="entry name" value="SLR1864 PROTEIN"/>
    <property type="match status" value="1"/>
</dbReference>
<proteinExistence type="inferred from homology"/>
<evidence type="ECO:0000313" key="9">
    <source>
        <dbReference type="EMBL" id="KRM65853.1"/>
    </source>
</evidence>
<dbReference type="GO" id="GO:0055085">
    <property type="term" value="P:transmembrane transport"/>
    <property type="evidence" value="ECO:0007669"/>
    <property type="project" value="InterPro"/>
</dbReference>
<gene>
    <name evidence="9" type="ORF">FC14_GL000872</name>
</gene>
<protein>
    <submittedName>
        <fullName evidence="9">Malate permease</fullName>
    </submittedName>
</protein>
<comment type="similarity">
    <text evidence="2">Belongs to the auxin efflux carrier (TC 2.A.69) family.</text>
</comment>
<dbReference type="EMBL" id="AYYP01000010">
    <property type="protein sequence ID" value="KRM65853.1"/>
    <property type="molecule type" value="Genomic_DNA"/>
</dbReference>
<keyword evidence="4" id="KW-1003">Cell membrane</keyword>